<dbReference type="GO" id="GO:0015171">
    <property type="term" value="F:amino acid transmembrane transporter activity"/>
    <property type="evidence" value="ECO:0007669"/>
    <property type="project" value="TreeGrafter"/>
</dbReference>
<dbReference type="RefSeq" id="WP_075634649.1">
    <property type="nucleotide sequence ID" value="NZ_MKIO01000027.1"/>
</dbReference>
<evidence type="ECO:0000256" key="4">
    <source>
        <dbReference type="ARBA" id="ARBA00022989"/>
    </source>
</evidence>
<dbReference type="AlphaFoldDB" id="A0A1Q9AK59"/>
<dbReference type="PANTHER" id="PTHR30086:SF20">
    <property type="entry name" value="ARGININE EXPORTER PROTEIN ARGO-RELATED"/>
    <property type="match status" value="1"/>
</dbReference>
<evidence type="ECO:0000313" key="8">
    <source>
        <dbReference type="Proteomes" id="UP000186143"/>
    </source>
</evidence>
<keyword evidence="2" id="KW-1003">Cell membrane</keyword>
<reference evidence="7 8" key="1">
    <citation type="submission" date="2016-09" db="EMBL/GenBank/DDBJ databases">
        <title>Rhizobium sp. nov., a novel species isolated from the rice rhizosphere.</title>
        <authorList>
            <person name="Zhao J."/>
            <person name="Zhang X."/>
        </authorList>
    </citation>
    <scope>NUCLEOTIDE SEQUENCE [LARGE SCALE GENOMIC DNA]</scope>
    <source>
        <strain evidence="7 8">MH17</strain>
    </source>
</reference>
<proteinExistence type="predicted"/>
<keyword evidence="3 6" id="KW-0812">Transmembrane</keyword>
<comment type="caution">
    <text evidence="7">The sequence shown here is derived from an EMBL/GenBank/DDBJ whole genome shotgun (WGS) entry which is preliminary data.</text>
</comment>
<name>A0A1Q9AK59_9HYPH</name>
<dbReference type="GO" id="GO:0005886">
    <property type="term" value="C:plasma membrane"/>
    <property type="evidence" value="ECO:0007669"/>
    <property type="project" value="UniProtKB-SubCell"/>
</dbReference>
<dbReference type="OrthoDB" id="5638726at2"/>
<feature type="transmembrane region" description="Helical" evidence="6">
    <location>
        <begin position="148"/>
        <end position="167"/>
    </location>
</feature>
<keyword evidence="4 6" id="KW-1133">Transmembrane helix</keyword>
<comment type="subcellular location">
    <subcellularLocation>
        <location evidence="1">Cell membrane</location>
        <topology evidence="1">Multi-pass membrane protein</topology>
    </subcellularLocation>
</comment>
<feature type="transmembrane region" description="Helical" evidence="6">
    <location>
        <begin position="179"/>
        <end position="199"/>
    </location>
</feature>
<feature type="transmembrane region" description="Helical" evidence="6">
    <location>
        <begin position="40"/>
        <end position="66"/>
    </location>
</feature>
<organism evidence="7 8">
    <name type="scientific">Xaviernesmea rhizosphaerae</name>
    <dbReference type="NCBI Taxonomy" id="1672749"/>
    <lineage>
        <taxon>Bacteria</taxon>
        <taxon>Pseudomonadati</taxon>
        <taxon>Pseudomonadota</taxon>
        <taxon>Alphaproteobacteria</taxon>
        <taxon>Hyphomicrobiales</taxon>
        <taxon>Rhizobiaceae</taxon>
        <taxon>Rhizobium/Agrobacterium group</taxon>
        <taxon>Xaviernesmea</taxon>
    </lineage>
</organism>
<dbReference type="Pfam" id="PF01810">
    <property type="entry name" value="LysE"/>
    <property type="match status" value="1"/>
</dbReference>
<feature type="transmembrane region" description="Helical" evidence="6">
    <location>
        <begin position="109"/>
        <end position="128"/>
    </location>
</feature>
<dbReference type="Proteomes" id="UP000186143">
    <property type="component" value="Unassembled WGS sequence"/>
</dbReference>
<dbReference type="PANTHER" id="PTHR30086">
    <property type="entry name" value="ARGININE EXPORTER PROTEIN ARGO"/>
    <property type="match status" value="1"/>
</dbReference>
<accession>A0A1Q9AK59</accession>
<evidence type="ECO:0000256" key="6">
    <source>
        <dbReference type="SAM" id="Phobius"/>
    </source>
</evidence>
<evidence type="ECO:0000256" key="2">
    <source>
        <dbReference type="ARBA" id="ARBA00022475"/>
    </source>
</evidence>
<gene>
    <name evidence="7" type="ORF">BJF92_08230</name>
</gene>
<dbReference type="STRING" id="1672749.BJF92_08230"/>
<evidence type="ECO:0000256" key="5">
    <source>
        <dbReference type="ARBA" id="ARBA00023136"/>
    </source>
</evidence>
<evidence type="ECO:0000313" key="7">
    <source>
        <dbReference type="EMBL" id="OLP55649.1"/>
    </source>
</evidence>
<protein>
    <submittedName>
        <fullName evidence="7">Amino acid transporter</fullName>
    </submittedName>
</protein>
<dbReference type="InterPro" id="IPR001123">
    <property type="entry name" value="LeuE-type"/>
</dbReference>
<sequence length="202" mass="20952">MTPGIVLTGFGTGLGLIVAIGAQNAFVLRQGLKREHVFAVCLLCALSDAALVLLGVTAFGVVARVMPWLDPAFRYGGAAFLALYALRSLRSALKPQGGLTAQGGAPASLRATLMTALALTFLNPHVYLDTVILLGSVSTRFPADRLSFALGAMTASALFFFSLGYGARLLAPLFARPSAWRVLDGLIAAVMASIAVKLVTGG</sequence>
<evidence type="ECO:0000256" key="3">
    <source>
        <dbReference type="ARBA" id="ARBA00022692"/>
    </source>
</evidence>
<dbReference type="EMBL" id="MKIO01000027">
    <property type="protein sequence ID" value="OLP55649.1"/>
    <property type="molecule type" value="Genomic_DNA"/>
</dbReference>
<keyword evidence="5 6" id="KW-0472">Membrane</keyword>
<feature type="transmembrane region" description="Helical" evidence="6">
    <location>
        <begin position="6"/>
        <end position="28"/>
    </location>
</feature>
<evidence type="ECO:0000256" key="1">
    <source>
        <dbReference type="ARBA" id="ARBA00004651"/>
    </source>
</evidence>